<evidence type="ECO:0000259" key="9">
    <source>
        <dbReference type="Pfam" id="PF09335"/>
    </source>
</evidence>
<reference evidence="10 11" key="1">
    <citation type="submission" date="2023-05" db="EMBL/GenBank/DDBJ databases">
        <title>Draft genome sequence of Streptomyces sp. B-S-A6 isolated from a cave soil in Thailand.</title>
        <authorList>
            <person name="Chamroensaksri N."/>
            <person name="Muangham S."/>
        </authorList>
    </citation>
    <scope>NUCLEOTIDE SEQUENCE [LARGE SCALE GENOMIC DNA]</scope>
    <source>
        <strain evidence="10 11">B-S-A6</strain>
    </source>
</reference>
<comment type="caution">
    <text evidence="10">The sequence shown here is derived from an EMBL/GenBank/DDBJ whole genome shotgun (WGS) entry which is preliminary data.</text>
</comment>
<name>A0ABT6S974_9ACTN</name>
<dbReference type="EMBL" id="JASCIQ010000011">
    <property type="protein sequence ID" value="MDI3404656.1"/>
    <property type="molecule type" value="Genomic_DNA"/>
</dbReference>
<evidence type="ECO:0000256" key="8">
    <source>
        <dbReference type="SAM" id="MobiDB-lite"/>
    </source>
</evidence>
<evidence type="ECO:0000313" key="10">
    <source>
        <dbReference type="EMBL" id="MDI3404656.1"/>
    </source>
</evidence>
<feature type="transmembrane region" description="Helical" evidence="7">
    <location>
        <begin position="174"/>
        <end position="194"/>
    </location>
</feature>
<evidence type="ECO:0000256" key="5">
    <source>
        <dbReference type="ARBA" id="ARBA00022989"/>
    </source>
</evidence>
<comment type="subcellular location">
    <subcellularLocation>
        <location evidence="1 7">Cell membrane</location>
        <topology evidence="1 7">Multi-pass membrane protein</topology>
    </subcellularLocation>
</comment>
<keyword evidence="11" id="KW-1185">Reference proteome</keyword>
<organism evidence="10 11">
    <name type="scientific">Streptomyces cavernicola</name>
    <dbReference type="NCBI Taxonomy" id="3043613"/>
    <lineage>
        <taxon>Bacteria</taxon>
        <taxon>Bacillati</taxon>
        <taxon>Actinomycetota</taxon>
        <taxon>Actinomycetes</taxon>
        <taxon>Kitasatosporales</taxon>
        <taxon>Streptomycetaceae</taxon>
        <taxon>Streptomyces</taxon>
    </lineage>
</organism>
<evidence type="ECO:0000256" key="4">
    <source>
        <dbReference type="ARBA" id="ARBA00022692"/>
    </source>
</evidence>
<feature type="transmembrane region" description="Helical" evidence="7">
    <location>
        <begin position="20"/>
        <end position="38"/>
    </location>
</feature>
<feature type="transmembrane region" description="Helical" evidence="7">
    <location>
        <begin position="58"/>
        <end position="79"/>
    </location>
</feature>
<dbReference type="RefSeq" id="WP_282542601.1">
    <property type="nucleotide sequence ID" value="NZ_JASCIQ010000011.1"/>
</dbReference>
<protein>
    <submittedName>
        <fullName evidence="10">VTT domain-containing protein</fullName>
    </submittedName>
</protein>
<comment type="similarity">
    <text evidence="2 7">Belongs to the DedA family.</text>
</comment>
<dbReference type="InterPro" id="IPR032816">
    <property type="entry name" value="VTT_dom"/>
</dbReference>
<evidence type="ECO:0000256" key="2">
    <source>
        <dbReference type="ARBA" id="ARBA00010792"/>
    </source>
</evidence>
<proteinExistence type="inferred from homology"/>
<dbReference type="PANTHER" id="PTHR30353:SF0">
    <property type="entry name" value="TRANSMEMBRANE PROTEIN"/>
    <property type="match status" value="1"/>
</dbReference>
<accession>A0ABT6S974</accession>
<dbReference type="Proteomes" id="UP001223978">
    <property type="component" value="Unassembled WGS sequence"/>
</dbReference>
<evidence type="ECO:0000313" key="11">
    <source>
        <dbReference type="Proteomes" id="UP001223978"/>
    </source>
</evidence>
<feature type="domain" description="VTT" evidence="9">
    <location>
        <begin position="39"/>
        <end position="163"/>
    </location>
</feature>
<evidence type="ECO:0000256" key="1">
    <source>
        <dbReference type="ARBA" id="ARBA00004651"/>
    </source>
</evidence>
<keyword evidence="4 7" id="KW-0812">Transmembrane</keyword>
<gene>
    <name evidence="10" type="ORF">QIS96_12600</name>
</gene>
<evidence type="ECO:0000256" key="3">
    <source>
        <dbReference type="ARBA" id="ARBA00022475"/>
    </source>
</evidence>
<evidence type="ECO:0000256" key="7">
    <source>
        <dbReference type="RuleBase" id="RU367016"/>
    </source>
</evidence>
<dbReference type="PANTHER" id="PTHR30353">
    <property type="entry name" value="INNER MEMBRANE PROTEIN DEDA-RELATED"/>
    <property type="match status" value="1"/>
</dbReference>
<feature type="transmembrane region" description="Helical" evidence="7">
    <location>
        <begin position="143"/>
        <end position="168"/>
    </location>
</feature>
<keyword evidence="6 7" id="KW-0472">Membrane</keyword>
<dbReference type="InterPro" id="IPR032818">
    <property type="entry name" value="DedA-like"/>
</dbReference>
<evidence type="ECO:0000256" key="6">
    <source>
        <dbReference type="ARBA" id="ARBA00023136"/>
    </source>
</evidence>
<keyword evidence="3 7" id="KW-1003">Cell membrane</keyword>
<sequence length="225" mass="23726">MADWLDPYVAFLQGLLDSPWLWLVIFGTAALDALLPFMPSETTVVAAAVLIGADPGRLALLTLLATAGAVAGDLGGYGVGRRAGRRLTRLLLRGEKGERRLAAAHSLVARHGALLIVAGRYAPGGRVVTGLSTGGARYPVHRFLLFDALGASLWAVLSVAVGALGGTAFADRPVYGLLLSFGTVAVLTLVGECVRRRGRRRRALRNPTDESVIITTPPDRPLKAQ</sequence>
<dbReference type="Pfam" id="PF09335">
    <property type="entry name" value="VTT_dom"/>
    <property type="match status" value="1"/>
</dbReference>
<feature type="region of interest" description="Disordered" evidence="8">
    <location>
        <begin position="206"/>
        <end position="225"/>
    </location>
</feature>
<keyword evidence="5 7" id="KW-1133">Transmembrane helix</keyword>